<protein>
    <submittedName>
        <fullName evidence="10">RNA polymerase sigma factor rpoD</fullName>
    </submittedName>
</protein>
<dbReference type="Pfam" id="PF04542">
    <property type="entry name" value="Sigma70_r2"/>
    <property type="match status" value="1"/>
</dbReference>
<dbReference type="AlphaFoldDB" id="A0A5A7PNH2"/>
<dbReference type="Gene3D" id="1.10.10.10">
    <property type="entry name" value="Winged helix-like DNA-binding domain superfamily/Winged helix DNA-binding domain"/>
    <property type="match status" value="2"/>
</dbReference>
<evidence type="ECO:0000256" key="4">
    <source>
        <dbReference type="ARBA" id="ARBA00023125"/>
    </source>
</evidence>
<comment type="caution">
    <text evidence="10">The sequence shown here is derived from an EMBL/GenBank/DDBJ whole genome shotgun (WGS) entry which is preliminary data.</text>
</comment>
<feature type="domain" description="RNA polymerase sigma-70 region 3" evidence="7">
    <location>
        <begin position="496"/>
        <end position="562"/>
    </location>
</feature>
<feature type="region of interest" description="Disordered" evidence="6">
    <location>
        <begin position="1"/>
        <end position="20"/>
    </location>
</feature>
<accession>A0A5A7PNH2</accession>
<dbReference type="OrthoDB" id="47406at2759"/>
<dbReference type="Pfam" id="PF04539">
    <property type="entry name" value="Sigma70_r3"/>
    <property type="match status" value="1"/>
</dbReference>
<dbReference type="InterPro" id="IPR014284">
    <property type="entry name" value="RNA_pol_sigma-70_dom"/>
</dbReference>
<evidence type="ECO:0000259" key="7">
    <source>
        <dbReference type="Pfam" id="PF04539"/>
    </source>
</evidence>
<evidence type="ECO:0000259" key="9">
    <source>
        <dbReference type="Pfam" id="PF04545"/>
    </source>
</evidence>
<dbReference type="InterPro" id="IPR013324">
    <property type="entry name" value="RNA_pol_sigma_r3/r4-like"/>
</dbReference>
<feature type="domain" description="RNA polymerase sigma-70 region 2" evidence="8">
    <location>
        <begin position="412"/>
        <end position="479"/>
    </location>
</feature>
<feature type="region of interest" description="Disordered" evidence="6">
    <location>
        <begin position="253"/>
        <end position="272"/>
    </location>
</feature>
<dbReference type="InterPro" id="IPR000943">
    <property type="entry name" value="RNA_pol_sigma70"/>
</dbReference>
<dbReference type="InterPro" id="IPR007627">
    <property type="entry name" value="RNA_pol_sigma70_r2"/>
</dbReference>
<keyword evidence="4" id="KW-0238">DNA-binding</keyword>
<dbReference type="Pfam" id="PF04545">
    <property type="entry name" value="Sigma70_r4"/>
    <property type="match status" value="1"/>
</dbReference>
<dbReference type="GO" id="GO:0016987">
    <property type="term" value="F:sigma factor activity"/>
    <property type="evidence" value="ECO:0007669"/>
    <property type="project" value="UniProtKB-KW"/>
</dbReference>
<name>A0A5A7PNH2_STRAF</name>
<dbReference type="InterPro" id="IPR036388">
    <property type="entry name" value="WH-like_DNA-bd_sf"/>
</dbReference>
<dbReference type="Proteomes" id="UP000325081">
    <property type="component" value="Unassembled WGS sequence"/>
</dbReference>
<proteinExistence type="inferred from homology"/>
<comment type="similarity">
    <text evidence="1">Belongs to the sigma-70 factor family.</text>
</comment>
<dbReference type="SUPFAM" id="SSF88946">
    <property type="entry name" value="Sigma2 domain of RNA polymerase sigma factors"/>
    <property type="match status" value="1"/>
</dbReference>
<dbReference type="SUPFAM" id="SSF88659">
    <property type="entry name" value="Sigma3 and sigma4 domains of RNA polymerase sigma factors"/>
    <property type="match status" value="2"/>
</dbReference>
<evidence type="ECO:0000313" key="10">
    <source>
        <dbReference type="EMBL" id="GER34330.1"/>
    </source>
</evidence>
<evidence type="ECO:0000256" key="6">
    <source>
        <dbReference type="SAM" id="MobiDB-lite"/>
    </source>
</evidence>
<dbReference type="InterPro" id="IPR007630">
    <property type="entry name" value="RNA_pol_sigma70_r4"/>
</dbReference>
<dbReference type="GO" id="GO:0071482">
    <property type="term" value="P:cellular response to light stimulus"/>
    <property type="evidence" value="ECO:0007669"/>
    <property type="project" value="UniProtKB-ARBA"/>
</dbReference>
<dbReference type="EMBL" id="BKCP01004872">
    <property type="protein sequence ID" value="GER34330.1"/>
    <property type="molecule type" value="Genomic_DNA"/>
</dbReference>
<feature type="domain" description="RNA polymerase sigma-70 region 4" evidence="9">
    <location>
        <begin position="582"/>
        <end position="634"/>
    </location>
</feature>
<evidence type="ECO:0000313" key="11">
    <source>
        <dbReference type="Proteomes" id="UP000325081"/>
    </source>
</evidence>
<organism evidence="10 11">
    <name type="scientific">Striga asiatica</name>
    <name type="common">Asiatic witchweed</name>
    <name type="synonym">Buchnera asiatica</name>
    <dbReference type="NCBI Taxonomy" id="4170"/>
    <lineage>
        <taxon>Eukaryota</taxon>
        <taxon>Viridiplantae</taxon>
        <taxon>Streptophyta</taxon>
        <taxon>Embryophyta</taxon>
        <taxon>Tracheophyta</taxon>
        <taxon>Spermatophyta</taxon>
        <taxon>Magnoliopsida</taxon>
        <taxon>eudicotyledons</taxon>
        <taxon>Gunneridae</taxon>
        <taxon>Pentapetalae</taxon>
        <taxon>asterids</taxon>
        <taxon>lamiids</taxon>
        <taxon>Lamiales</taxon>
        <taxon>Orobanchaceae</taxon>
        <taxon>Buchnereae</taxon>
        <taxon>Striga</taxon>
    </lineage>
</organism>
<dbReference type="GO" id="GO:0006352">
    <property type="term" value="P:DNA-templated transcription initiation"/>
    <property type="evidence" value="ECO:0007669"/>
    <property type="project" value="InterPro"/>
</dbReference>
<reference evidence="11" key="1">
    <citation type="journal article" date="2019" name="Curr. Biol.">
        <title>Genome Sequence of Striga asiatica Provides Insight into the Evolution of Plant Parasitism.</title>
        <authorList>
            <person name="Yoshida S."/>
            <person name="Kim S."/>
            <person name="Wafula E.K."/>
            <person name="Tanskanen J."/>
            <person name="Kim Y.M."/>
            <person name="Honaas L."/>
            <person name="Yang Z."/>
            <person name="Spallek T."/>
            <person name="Conn C.E."/>
            <person name="Ichihashi Y."/>
            <person name="Cheong K."/>
            <person name="Cui S."/>
            <person name="Der J.P."/>
            <person name="Gundlach H."/>
            <person name="Jiao Y."/>
            <person name="Hori C."/>
            <person name="Ishida J.K."/>
            <person name="Kasahara H."/>
            <person name="Kiba T."/>
            <person name="Kim M.S."/>
            <person name="Koo N."/>
            <person name="Laohavisit A."/>
            <person name="Lee Y.H."/>
            <person name="Lumba S."/>
            <person name="McCourt P."/>
            <person name="Mortimer J.C."/>
            <person name="Mutuku J.M."/>
            <person name="Nomura T."/>
            <person name="Sasaki-Sekimoto Y."/>
            <person name="Seto Y."/>
            <person name="Wang Y."/>
            <person name="Wakatake T."/>
            <person name="Sakakibara H."/>
            <person name="Demura T."/>
            <person name="Yamaguchi S."/>
            <person name="Yoneyama K."/>
            <person name="Manabe R.I."/>
            <person name="Nelson D.C."/>
            <person name="Schulman A.H."/>
            <person name="Timko M.P."/>
            <person name="dePamphilis C.W."/>
            <person name="Choi D."/>
            <person name="Shirasu K."/>
        </authorList>
    </citation>
    <scope>NUCLEOTIDE SEQUENCE [LARGE SCALE GENOMIC DNA]</scope>
    <source>
        <strain evidence="11">cv. UVA1</strain>
    </source>
</reference>
<evidence type="ECO:0000256" key="2">
    <source>
        <dbReference type="ARBA" id="ARBA00023015"/>
    </source>
</evidence>
<dbReference type="NCBIfam" id="TIGR02937">
    <property type="entry name" value="sigma70-ECF"/>
    <property type="match status" value="1"/>
</dbReference>
<evidence type="ECO:0000256" key="5">
    <source>
        <dbReference type="ARBA" id="ARBA00023163"/>
    </source>
</evidence>
<dbReference type="PANTHER" id="PTHR30603">
    <property type="entry name" value="RNA POLYMERASE SIGMA FACTOR RPO"/>
    <property type="match status" value="1"/>
</dbReference>
<sequence length="650" mass="74234">MITEAEWAPQSSEQYHPSNKSRTQIGHVIESFSSETSSSVDFLSSDSQPKSNVSVSAQILGTFHNNFAGILDRSPEYFSDQVYSTPLKRPLYSCFGLSPKLEVAVVYEAPVVFLFTVDGDTLIILTGLHGSGMGVVTVSSSATGSPVGLNSRYLNRVSLSRRPVVVAFKSDKSKNKALVGTREPVALPVEVNKENVKRIRKAKKRSERVNAVTIDGARPSTLELDYSEAAAKLENLFKISPIVVPDEVLETQRVKRRQPRRKRSRENEEIGKRSAECYVRSQRKGIRLSLEKRIALKTKNEGETVEYVDKKNNRKDDEDDKINRLVREYSSSTDMGSYDWKKMKIPPVLSSSEHTCLFKLMQPMKEILRVRDMLGIDLKREVKDDELAEAMNTDVVRLRRQLEVGRAARSKLIKHNLRLVLFVMNKYFQDFTNGPRFEDLCQVGVKGLIMAIDRFEPKRKFRLSTYGLFWIRHAIIRYMTVTSFNKVSFGLESVRLQIKKAKLELLFELKRQPTDEEIIARAGISHERYHDVKRVSKPIYSLNARHWLTNEEFINGLTDVDGIDGANNRRHPAILRLALDDVLDSLKPKESLVIRQRYGLDGKGDRSLGEIAGNLNISREMVRKHEVKALMKLKLSARVDYLRRYISRWG</sequence>
<feature type="compositionally biased region" description="Basic residues" evidence="6">
    <location>
        <begin position="254"/>
        <end position="264"/>
    </location>
</feature>
<gene>
    <name evidence="10" type="ORF">STAS_10547</name>
</gene>
<evidence type="ECO:0000256" key="1">
    <source>
        <dbReference type="ARBA" id="ARBA00007788"/>
    </source>
</evidence>
<keyword evidence="5" id="KW-0804">Transcription</keyword>
<dbReference type="GO" id="GO:0003677">
    <property type="term" value="F:DNA binding"/>
    <property type="evidence" value="ECO:0007669"/>
    <property type="project" value="UniProtKB-KW"/>
</dbReference>
<feature type="compositionally biased region" description="Polar residues" evidence="6">
    <location>
        <begin position="9"/>
        <end position="20"/>
    </location>
</feature>
<dbReference type="InterPro" id="IPR013325">
    <property type="entry name" value="RNA_pol_sigma_r2"/>
</dbReference>
<keyword evidence="3" id="KW-0731">Sigma factor</keyword>
<dbReference type="Gene3D" id="1.10.601.10">
    <property type="entry name" value="RNA Polymerase Primary Sigma Factor"/>
    <property type="match status" value="1"/>
</dbReference>
<dbReference type="PRINTS" id="PR00046">
    <property type="entry name" value="SIGMA70FCT"/>
</dbReference>
<evidence type="ECO:0000256" key="3">
    <source>
        <dbReference type="ARBA" id="ARBA00023082"/>
    </source>
</evidence>
<evidence type="ECO:0000259" key="8">
    <source>
        <dbReference type="Pfam" id="PF04542"/>
    </source>
</evidence>
<dbReference type="InterPro" id="IPR050239">
    <property type="entry name" value="Sigma-70_RNA_pol_init_factors"/>
</dbReference>
<dbReference type="PANTHER" id="PTHR30603:SF4">
    <property type="entry name" value="RNA POLYMERASE SIGMA FACTOR SIGE, CHLOROPLASTIC_MITOCHONDRIAL"/>
    <property type="match status" value="1"/>
</dbReference>
<keyword evidence="2" id="KW-0805">Transcription regulation</keyword>
<dbReference type="InterPro" id="IPR007624">
    <property type="entry name" value="RNA_pol_sigma70_r3"/>
</dbReference>
<keyword evidence="11" id="KW-1185">Reference proteome</keyword>